<dbReference type="Pfam" id="PF13229">
    <property type="entry name" value="Beta_helix"/>
    <property type="match status" value="1"/>
</dbReference>
<dbReference type="PANTHER" id="PTHR22990:SF15">
    <property type="entry name" value="F-BOX ONLY PROTEIN 10"/>
    <property type="match status" value="1"/>
</dbReference>
<organism evidence="5 6">
    <name type="scientific">candidate division WOR_3 bacterium SM23_60</name>
    <dbReference type="NCBI Taxonomy" id="1703780"/>
    <lineage>
        <taxon>Bacteria</taxon>
        <taxon>Bacteria division WOR-3</taxon>
    </lineage>
</organism>
<keyword evidence="1" id="KW-0677">Repeat</keyword>
<name>A0A0S8G2W4_UNCW3</name>
<feature type="region of interest" description="Disordered" evidence="2">
    <location>
        <begin position="447"/>
        <end position="474"/>
    </location>
</feature>
<proteinExistence type="predicted"/>
<dbReference type="PANTHER" id="PTHR22990">
    <property type="entry name" value="F-BOX ONLY PROTEIN"/>
    <property type="match status" value="1"/>
</dbReference>
<dbReference type="GO" id="GO:0006511">
    <property type="term" value="P:ubiquitin-dependent protein catabolic process"/>
    <property type="evidence" value="ECO:0007669"/>
    <property type="project" value="TreeGrafter"/>
</dbReference>
<feature type="domain" description="Fibronectin type-III" evidence="4">
    <location>
        <begin position="488"/>
        <end position="593"/>
    </location>
</feature>
<feature type="chain" id="PRO_5006646637" description="Fibronectin type-III domain-containing protein" evidence="3">
    <location>
        <begin position="24"/>
        <end position="607"/>
    </location>
</feature>
<comment type="caution">
    <text evidence="5">The sequence shown here is derived from an EMBL/GenBank/DDBJ whole genome shotgun (WGS) entry which is preliminary data.</text>
</comment>
<dbReference type="EMBL" id="LJUO01000230">
    <property type="protein sequence ID" value="KPK67283.1"/>
    <property type="molecule type" value="Genomic_DNA"/>
</dbReference>
<reference evidence="5 6" key="1">
    <citation type="journal article" date="2015" name="Microbiome">
        <title>Genomic resolution of linkages in carbon, nitrogen, and sulfur cycling among widespread estuary sediment bacteria.</title>
        <authorList>
            <person name="Baker B.J."/>
            <person name="Lazar C.S."/>
            <person name="Teske A.P."/>
            <person name="Dick G.J."/>
        </authorList>
    </citation>
    <scope>NUCLEOTIDE SEQUENCE [LARGE SCALE GENOMIC DNA]</scope>
    <source>
        <strain evidence="5">SM23_60</strain>
    </source>
</reference>
<dbReference type="SMART" id="SM00710">
    <property type="entry name" value="PbH1"/>
    <property type="match status" value="9"/>
</dbReference>
<protein>
    <recommendedName>
        <fullName evidence="4">Fibronectin type-III domain-containing protein</fullName>
    </recommendedName>
</protein>
<evidence type="ECO:0000313" key="5">
    <source>
        <dbReference type="EMBL" id="KPK67283.1"/>
    </source>
</evidence>
<dbReference type="InterPro" id="IPR011050">
    <property type="entry name" value="Pectin_lyase_fold/virulence"/>
</dbReference>
<sequence length="607" mass="63660">MKYAGRILGGVFLMLFLFTVSHAAVWYVDPGSPLNTIQAGLDSCSDGDIVIVAASTYYENLIWPNTQGIQLLSEAGPIYVKLDGNTAGSVIQITTGVDSTTVINGFQIRNGLADKGGAIYCINSSPTISNNCMQYNGSIDSSGGAIYCFNSSPVITGNHLAQNDAAGSGGAIYCENNSSPRISDNTFFSNTAFSGGAIGLDESSPLIVRNTFNWNTADSMGGGIYGRNSSSPTITENVMFANRCETSGSSSGGAIGMELNCEPTITKNTVHGNRGTQVGGIGCYHGIIADNTITDNAADYAGGIGIGLYGSVTVTSNLITNNTADYAGGGIICSAHSTSMIRNNIVSDNWAEFGGGGIVCDTSSTPTIRRNIITNNGTRTGFLAQHGGGIRCSDGAAPIIDSCIIADNDGEGIYCTDDAVPSIHYNEIEDNSEEGVRNADAGVTIDAENNWWGDPSGPGGSGPGSGDEVSSNVDYDPWLTTSMSDSVAPATPYVLNAKAGNDVELTWNMITTDTLGNAESVDYYVIYRSSSPSFVPGSADSIGAVFQPETTYTDVNALVAGSSYYYLVKAVDWKKNVSDKSNMAYVFVRTINENPMATDMKWTSLPW</sequence>
<dbReference type="InterPro" id="IPR012334">
    <property type="entry name" value="Pectin_lyas_fold"/>
</dbReference>
<feature type="signal peptide" evidence="3">
    <location>
        <begin position="1"/>
        <end position="23"/>
    </location>
</feature>
<dbReference type="InterPro" id="IPR013783">
    <property type="entry name" value="Ig-like_fold"/>
</dbReference>
<keyword evidence="3" id="KW-0732">Signal</keyword>
<dbReference type="Gene3D" id="2.60.40.10">
    <property type="entry name" value="Immunoglobulins"/>
    <property type="match status" value="1"/>
</dbReference>
<evidence type="ECO:0000256" key="3">
    <source>
        <dbReference type="SAM" id="SignalP"/>
    </source>
</evidence>
<dbReference type="InterPro" id="IPR006626">
    <property type="entry name" value="PbH1"/>
</dbReference>
<dbReference type="Gene3D" id="2.160.20.10">
    <property type="entry name" value="Single-stranded right-handed beta-helix, Pectin lyase-like"/>
    <property type="match status" value="2"/>
</dbReference>
<feature type="compositionally biased region" description="Gly residues" evidence="2">
    <location>
        <begin position="456"/>
        <end position="465"/>
    </location>
</feature>
<accession>A0A0S8G2W4</accession>
<gene>
    <name evidence="5" type="ORF">AMJ87_13600</name>
</gene>
<dbReference type="AlphaFoldDB" id="A0A0S8G2W4"/>
<dbReference type="SUPFAM" id="SSF51126">
    <property type="entry name" value="Pectin lyase-like"/>
    <property type="match status" value="2"/>
</dbReference>
<evidence type="ECO:0000259" key="4">
    <source>
        <dbReference type="PROSITE" id="PS50853"/>
    </source>
</evidence>
<evidence type="ECO:0000256" key="1">
    <source>
        <dbReference type="ARBA" id="ARBA00022737"/>
    </source>
</evidence>
<evidence type="ECO:0000313" key="6">
    <source>
        <dbReference type="Proteomes" id="UP000051096"/>
    </source>
</evidence>
<dbReference type="InterPro" id="IPR039448">
    <property type="entry name" value="Beta_helix"/>
</dbReference>
<dbReference type="InterPro" id="IPR051550">
    <property type="entry name" value="SCF-Subunits/Alg-Epimerases"/>
</dbReference>
<dbReference type="PROSITE" id="PS50853">
    <property type="entry name" value="FN3"/>
    <property type="match status" value="1"/>
</dbReference>
<dbReference type="InterPro" id="IPR003961">
    <property type="entry name" value="FN3_dom"/>
</dbReference>
<dbReference type="Proteomes" id="UP000051096">
    <property type="component" value="Unassembled WGS sequence"/>
</dbReference>
<evidence type="ECO:0000256" key="2">
    <source>
        <dbReference type="SAM" id="MobiDB-lite"/>
    </source>
</evidence>